<keyword evidence="5" id="KW-1185">Reference proteome</keyword>
<proteinExistence type="predicted"/>
<dbReference type="AlphaFoldDB" id="A0A0K1NJV8"/>
<dbReference type="Proteomes" id="UP000060345">
    <property type="component" value="Chromosome 1"/>
</dbReference>
<feature type="signal peptide" evidence="1">
    <location>
        <begin position="1"/>
        <end position="24"/>
    </location>
</feature>
<dbReference type="InterPro" id="IPR025348">
    <property type="entry name" value="DUF4252"/>
</dbReference>
<protein>
    <submittedName>
        <fullName evidence="3">DUF4252 domain-containing protein</fullName>
    </submittedName>
</protein>
<evidence type="ECO:0000313" key="2">
    <source>
        <dbReference type="EMBL" id="AKU69369.1"/>
    </source>
</evidence>
<feature type="chain" id="PRO_5044544524" evidence="1">
    <location>
        <begin position="25"/>
        <end position="163"/>
    </location>
</feature>
<sequence>MKRVLILFVFALSVLGTSSQSVEALFRQYRNEKNVEYVHIPRFVMSMVKMLAKEGQDEGRALKAVSSVRALDMESCSPAVRKNFQKTLQTFQPAGYTPVIFCKEGDETSYIYIKEKKGYIRELLILSAGNNEGAIMQIKGKIKPDDVDTVVKRNTKKNCLKKP</sequence>
<evidence type="ECO:0000313" key="4">
    <source>
        <dbReference type="Proteomes" id="UP000060345"/>
    </source>
</evidence>
<dbReference type="Proteomes" id="UP000682005">
    <property type="component" value="Chromosome 1"/>
</dbReference>
<dbReference type="STRING" id="1236517.ADJ77_06110"/>
<dbReference type="Pfam" id="PF14060">
    <property type="entry name" value="DUF4252"/>
    <property type="match status" value="1"/>
</dbReference>
<organism evidence="2 4">
    <name type="scientific">Prevotella fusca JCM 17724</name>
    <dbReference type="NCBI Taxonomy" id="1236517"/>
    <lineage>
        <taxon>Bacteria</taxon>
        <taxon>Pseudomonadati</taxon>
        <taxon>Bacteroidota</taxon>
        <taxon>Bacteroidia</taxon>
        <taxon>Bacteroidales</taxon>
        <taxon>Prevotellaceae</taxon>
        <taxon>Prevotella</taxon>
    </lineage>
</organism>
<keyword evidence="1" id="KW-0732">Signal</keyword>
<reference evidence="3 5" key="2">
    <citation type="submission" date="2021-03" db="EMBL/GenBank/DDBJ databases">
        <title>Human Oral Microbial Genomes.</title>
        <authorList>
            <person name="Johnston C.D."/>
            <person name="Chen T."/>
            <person name="Dewhirst F.E."/>
        </authorList>
    </citation>
    <scope>NUCLEOTIDE SEQUENCE [LARGE SCALE GENOMIC DNA]</scope>
    <source>
        <strain evidence="3 5">W1435</strain>
    </source>
</reference>
<name>A0A0K1NJV8_9BACT</name>
<dbReference type="EMBL" id="CP012074">
    <property type="protein sequence ID" value="AKU69369.1"/>
    <property type="molecule type" value="Genomic_DNA"/>
</dbReference>
<dbReference type="KEGG" id="pfus:ADJ77_06110"/>
<accession>A0A0K1NJV8</accession>
<evidence type="ECO:0000313" key="3">
    <source>
        <dbReference type="EMBL" id="QUB86999.1"/>
    </source>
</evidence>
<gene>
    <name evidence="2" type="ORF">ADJ77_06110</name>
    <name evidence="3" type="ORF">J5A51_05820</name>
</gene>
<evidence type="ECO:0000256" key="1">
    <source>
        <dbReference type="SAM" id="SignalP"/>
    </source>
</evidence>
<evidence type="ECO:0000313" key="5">
    <source>
        <dbReference type="Proteomes" id="UP000682005"/>
    </source>
</evidence>
<dbReference type="RefSeq" id="WP_025077692.1">
    <property type="nucleotide sequence ID" value="NZ_BAKO01000003.1"/>
</dbReference>
<reference evidence="2 4" key="1">
    <citation type="submission" date="2015-07" db="EMBL/GenBank/DDBJ databases">
        <authorList>
            <person name="Noorani M."/>
        </authorList>
    </citation>
    <scope>NUCLEOTIDE SEQUENCE [LARGE SCALE GENOMIC DNA]</scope>
    <source>
        <strain evidence="2 4">W1435</strain>
    </source>
</reference>
<dbReference type="eggNOG" id="ENOG5032TJD">
    <property type="taxonomic scope" value="Bacteria"/>
</dbReference>
<dbReference type="OrthoDB" id="996754at2"/>
<dbReference type="EMBL" id="CP072370">
    <property type="protein sequence ID" value="QUB86999.1"/>
    <property type="molecule type" value="Genomic_DNA"/>
</dbReference>